<dbReference type="Gene3D" id="2.70.98.10">
    <property type="match status" value="1"/>
</dbReference>
<evidence type="ECO:0000313" key="2">
    <source>
        <dbReference type="Proteomes" id="UP000199405"/>
    </source>
</evidence>
<sequence length="328" mass="34734">MDVASVSELFEHGLVSDPDAVVEIRESIGDPHSGPGGRSYRVCLAGGLAFEVLSERGLDIGALWCRGIPVAWRSPLRAAGPDTAAAGGWVGRFTGGMLATCGLDNIGRARDTYGQHGTHHQTRAVDVVVRRTTAPAGVVISGTVPSASVFGRQLLLHREISSTAGRTAVTVRDTIVNEGITAEPVGLLYHLNFGAPFLTPGVRVRTPAGRHVPRDDDSDWQVFPQPLDAVGEVVWEHAGFAGRSAGIVVHSPAVGMYAEVTWDAAVLPRCFQWIYPARRGWALAVEPANAPLFGPDRELPHAGAPVLAPGGRIEAGFTLVLHDGKPPR</sequence>
<keyword evidence="2" id="KW-1185">Reference proteome</keyword>
<dbReference type="Proteomes" id="UP000199405">
    <property type="component" value="Unassembled WGS sequence"/>
</dbReference>
<dbReference type="Pfam" id="PF14486">
    <property type="entry name" value="DUF4432"/>
    <property type="match status" value="1"/>
</dbReference>
<evidence type="ECO:0000313" key="1">
    <source>
        <dbReference type="EMBL" id="SCF01688.1"/>
    </source>
</evidence>
<dbReference type="EMBL" id="FMCQ01000007">
    <property type="protein sequence ID" value="SCF01688.1"/>
    <property type="molecule type" value="Genomic_DNA"/>
</dbReference>
<dbReference type="InterPro" id="IPR014718">
    <property type="entry name" value="GH-type_carb-bd"/>
</dbReference>
<reference evidence="1 2" key="1">
    <citation type="submission" date="2016-06" db="EMBL/GenBank/DDBJ databases">
        <authorList>
            <person name="Varghese N."/>
            <person name="Submissions Spin"/>
        </authorList>
    </citation>
    <scope>NUCLEOTIDE SEQUENCE [LARGE SCALE GENOMIC DNA]</scope>
    <source>
        <strain evidence="1 2">DSM 45142</strain>
    </source>
</reference>
<evidence type="ECO:0008006" key="3">
    <source>
        <dbReference type="Google" id="ProtNLM"/>
    </source>
</evidence>
<dbReference type="InterPro" id="IPR027839">
    <property type="entry name" value="DUF4432"/>
</dbReference>
<comment type="caution">
    <text evidence="1">The sequence shown here is derived from an EMBL/GenBank/DDBJ whole genome shotgun (WGS) entry which is preliminary data.</text>
</comment>
<organism evidence="1 2">
    <name type="scientific">Micromonospora tulbaghiae</name>
    <dbReference type="NCBI Taxonomy" id="479978"/>
    <lineage>
        <taxon>Bacteria</taxon>
        <taxon>Bacillati</taxon>
        <taxon>Actinomycetota</taxon>
        <taxon>Actinomycetes</taxon>
        <taxon>Micromonosporales</taxon>
        <taxon>Micromonosporaceae</taxon>
        <taxon>Micromonospora</taxon>
    </lineage>
</organism>
<proteinExistence type="predicted"/>
<accession>A0ABY0KQZ3</accession>
<protein>
    <recommendedName>
        <fullName evidence="3">DUF4432 domain-containing protein</fullName>
    </recommendedName>
</protein>
<name>A0ABY0KQZ3_9ACTN</name>
<gene>
    <name evidence="1" type="ORF">GA0070562_5202</name>
</gene>